<keyword evidence="3" id="KW-1185">Reference proteome</keyword>
<dbReference type="SUPFAM" id="SSF55729">
    <property type="entry name" value="Acyl-CoA N-acyltransferases (Nat)"/>
    <property type="match status" value="1"/>
</dbReference>
<gene>
    <name evidence="2" type="ORF">GCM10007901_03690</name>
</gene>
<sequence>MQRSVGMEGRKILLDPSAAESMTADASVCASHDDITLRAATDADMDFLRDVFSSTRMQEFASAGMPVEQAEPLLASQFSIQHDYYRRHYPHGRFDIIVRGEKNVGRLYHDWHGDVAQLIDIALLPAYRGAGIGTRLMQAIVAEAARKNMPMRLYVEFNNPVRTLYRRLGFVPAGENGVYELMRRDAMPFEHEGTWAPIKGLSNHFQ</sequence>
<name>A0ABQ5XJQ4_9GAMM</name>
<reference evidence="3" key="1">
    <citation type="journal article" date="2019" name="Int. J. Syst. Evol. Microbiol.">
        <title>The Global Catalogue of Microorganisms (GCM) 10K type strain sequencing project: providing services to taxonomists for standard genome sequencing and annotation.</title>
        <authorList>
            <consortium name="The Broad Institute Genomics Platform"/>
            <consortium name="The Broad Institute Genome Sequencing Center for Infectious Disease"/>
            <person name="Wu L."/>
            <person name="Ma J."/>
        </authorList>
    </citation>
    <scope>NUCLEOTIDE SEQUENCE [LARGE SCALE GENOMIC DNA]</scope>
    <source>
        <strain evidence="3">NBRC 111980</strain>
    </source>
</reference>
<dbReference type="EMBL" id="BSOB01000004">
    <property type="protein sequence ID" value="GLQ91419.1"/>
    <property type="molecule type" value="Genomic_DNA"/>
</dbReference>
<accession>A0ABQ5XJQ4</accession>
<dbReference type="CDD" id="cd04301">
    <property type="entry name" value="NAT_SF"/>
    <property type="match status" value="1"/>
</dbReference>
<feature type="domain" description="N-acetyltransferase" evidence="1">
    <location>
        <begin position="35"/>
        <end position="194"/>
    </location>
</feature>
<dbReference type="PROSITE" id="PS51186">
    <property type="entry name" value="GNAT"/>
    <property type="match status" value="1"/>
</dbReference>
<protein>
    <recommendedName>
        <fullName evidence="1">N-acetyltransferase domain-containing protein</fullName>
    </recommendedName>
</protein>
<proteinExistence type="predicted"/>
<dbReference type="Pfam" id="PF00583">
    <property type="entry name" value="Acetyltransf_1"/>
    <property type="match status" value="1"/>
</dbReference>
<comment type="caution">
    <text evidence="2">The sequence shown here is derived from an EMBL/GenBank/DDBJ whole genome shotgun (WGS) entry which is preliminary data.</text>
</comment>
<dbReference type="Gene3D" id="3.40.630.30">
    <property type="match status" value="1"/>
</dbReference>
<dbReference type="InterPro" id="IPR000182">
    <property type="entry name" value="GNAT_dom"/>
</dbReference>
<dbReference type="InterPro" id="IPR016181">
    <property type="entry name" value="Acyl_CoA_acyltransferase"/>
</dbReference>
<evidence type="ECO:0000259" key="1">
    <source>
        <dbReference type="PROSITE" id="PS51186"/>
    </source>
</evidence>
<dbReference type="Proteomes" id="UP001156670">
    <property type="component" value="Unassembled WGS sequence"/>
</dbReference>
<organism evidence="2 3">
    <name type="scientific">Dyella acidisoli</name>
    <dbReference type="NCBI Taxonomy" id="1867834"/>
    <lineage>
        <taxon>Bacteria</taxon>
        <taxon>Pseudomonadati</taxon>
        <taxon>Pseudomonadota</taxon>
        <taxon>Gammaproteobacteria</taxon>
        <taxon>Lysobacterales</taxon>
        <taxon>Rhodanobacteraceae</taxon>
        <taxon>Dyella</taxon>
    </lineage>
</organism>
<evidence type="ECO:0000313" key="2">
    <source>
        <dbReference type="EMBL" id="GLQ91419.1"/>
    </source>
</evidence>
<evidence type="ECO:0000313" key="3">
    <source>
        <dbReference type="Proteomes" id="UP001156670"/>
    </source>
</evidence>